<dbReference type="Proteomes" id="UP001322277">
    <property type="component" value="Chromosome 10"/>
</dbReference>
<dbReference type="KEGG" id="cdet:87950887"/>
<organism evidence="2 3">
    <name type="scientific">Colletotrichum destructivum</name>
    <dbReference type="NCBI Taxonomy" id="34406"/>
    <lineage>
        <taxon>Eukaryota</taxon>
        <taxon>Fungi</taxon>
        <taxon>Dikarya</taxon>
        <taxon>Ascomycota</taxon>
        <taxon>Pezizomycotina</taxon>
        <taxon>Sordariomycetes</taxon>
        <taxon>Hypocreomycetidae</taxon>
        <taxon>Glomerellales</taxon>
        <taxon>Glomerellaceae</taxon>
        <taxon>Colletotrichum</taxon>
        <taxon>Colletotrichum destructivum species complex</taxon>
    </lineage>
</organism>
<evidence type="ECO:0000256" key="1">
    <source>
        <dbReference type="SAM" id="MobiDB-lite"/>
    </source>
</evidence>
<keyword evidence="3" id="KW-1185">Reference proteome</keyword>
<dbReference type="AlphaFoldDB" id="A0AAX4J1U7"/>
<reference evidence="3" key="1">
    <citation type="journal article" date="2023" name="bioRxiv">
        <title>Complete genome of the Medicago anthracnose fungus, Colletotrichum destructivum, reveals a mini-chromosome-like region within a core chromosome.</title>
        <authorList>
            <person name="Lapalu N."/>
            <person name="Simon A."/>
            <person name="Lu A."/>
            <person name="Plaumann P.-L."/>
            <person name="Amselem J."/>
            <person name="Pigne S."/>
            <person name="Auger A."/>
            <person name="Koch C."/>
            <person name="Dallery J.-F."/>
            <person name="O'Connell R.J."/>
        </authorList>
    </citation>
    <scope>NUCLEOTIDE SEQUENCE [LARGE SCALE GENOMIC DNA]</scope>
    <source>
        <strain evidence="3">CBS 520.97</strain>
    </source>
</reference>
<dbReference type="RefSeq" id="XP_062786594.1">
    <property type="nucleotide sequence ID" value="XM_062930543.1"/>
</dbReference>
<proteinExistence type="predicted"/>
<name>A0AAX4J1U7_9PEZI</name>
<accession>A0AAX4J1U7</accession>
<feature type="region of interest" description="Disordered" evidence="1">
    <location>
        <begin position="53"/>
        <end position="83"/>
    </location>
</feature>
<gene>
    <name evidence="2" type="ORF">CDEST_14387</name>
</gene>
<protein>
    <submittedName>
        <fullName evidence="2">Uncharacterized protein</fullName>
    </submittedName>
</protein>
<evidence type="ECO:0000313" key="3">
    <source>
        <dbReference type="Proteomes" id="UP001322277"/>
    </source>
</evidence>
<dbReference type="EMBL" id="CP137314">
    <property type="protein sequence ID" value="WQF89373.1"/>
    <property type="molecule type" value="Genomic_DNA"/>
</dbReference>
<evidence type="ECO:0000313" key="2">
    <source>
        <dbReference type="EMBL" id="WQF89373.1"/>
    </source>
</evidence>
<sequence length="194" mass="21503">MIRCCLVRRLLSAVSPAARHSLSGPLTGRPSGDCYKRQSVSRLLTSPALRRVCHIPRSTPPPDPSTNRNMNPDVPPSSDPLDKLHRKVREHVDEAMRTMPLDPEKSLTLNAFLILLHLLAMLVNIAKDFADQAGSDQMGADEIAKLFKKNGLYDTSDFDSILKYAKLLKIISGQLDMYLQDLRNPVDAQGSRSG</sequence>
<dbReference type="GeneID" id="87950887"/>